<dbReference type="Proteomes" id="UP000054498">
    <property type="component" value="Unassembled WGS sequence"/>
</dbReference>
<feature type="non-terminal residue" evidence="2">
    <location>
        <position position="110"/>
    </location>
</feature>
<dbReference type="AlphaFoldDB" id="A0A0D2MAE4"/>
<sequence length="110" mass="12517">HDRPVDQRRHRPVRLPVGPARLLFQLCRGCPVPAGHVLGHDAPQGDSDQLHRVRDGDQHQHHRRDERRAVLLRGAGVLLGGRRERAAVRLKFFHRDGAAEDGPHDLRHMV</sequence>
<evidence type="ECO:0000256" key="1">
    <source>
        <dbReference type="SAM" id="MobiDB-lite"/>
    </source>
</evidence>
<accession>A0A0D2MAE4</accession>
<dbReference type="KEGG" id="mng:MNEG_15618"/>
<evidence type="ECO:0000313" key="2">
    <source>
        <dbReference type="EMBL" id="KIY92345.1"/>
    </source>
</evidence>
<feature type="compositionally biased region" description="Basic and acidic residues" evidence="1">
    <location>
        <begin position="48"/>
        <end position="59"/>
    </location>
</feature>
<dbReference type="GeneID" id="25733297"/>
<dbReference type="RefSeq" id="XP_013891365.1">
    <property type="nucleotide sequence ID" value="XM_014035911.1"/>
</dbReference>
<reference evidence="2 3" key="1">
    <citation type="journal article" date="2013" name="BMC Genomics">
        <title>Reconstruction of the lipid metabolism for the microalga Monoraphidium neglectum from its genome sequence reveals characteristics suitable for biofuel production.</title>
        <authorList>
            <person name="Bogen C."/>
            <person name="Al-Dilaimi A."/>
            <person name="Albersmeier A."/>
            <person name="Wichmann J."/>
            <person name="Grundmann M."/>
            <person name="Rupp O."/>
            <person name="Lauersen K.J."/>
            <person name="Blifernez-Klassen O."/>
            <person name="Kalinowski J."/>
            <person name="Goesmann A."/>
            <person name="Mussgnug J.H."/>
            <person name="Kruse O."/>
        </authorList>
    </citation>
    <scope>NUCLEOTIDE SEQUENCE [LARGE SCALE GENOMIC DNA]</scope>
    <source>
        <strain evidence="2 3">SAG 48.87</strain>
    </source>
</reference>
<protein>
    <submittedName>
        <fullName evidence="2">Uncharacterized protein</fullName>
    </submittedName>
</protein>
<gene>
    <name evidence="2" type="ORF">MNEG_15618</name>
</gene>
<proteinExistence type="predicted"/>
<name>A0A0D2MAE4_9CHLO</name>
<organism evidence="2 3">
    <name type="scientific">Monoraphidium neglectum</name>
    <dbReference type="NCBI Taxonomy" id="145388"/>
    <lineage>
        <taxon>Eukaryota</taxon>
        <taxon>Viridiplantae</taxon>
        <taxon>Chlorophyta</taxon>
        <taxon>core chlorophytes</taxon>
        <taxon>Chlorophyceae</taxon>
        <taxon>CS clade</taxon>
        <taxon>Sphaeropleales</taxon>
        <taxon>Selenastraceae</taxon>
        <taxon>Monoraphidium</taxon>
    </lineage>
</organism>
<feature type="non-terminal residue" evidence="2">
    <location>
        <position position="1"/>
    </location>
</feature>
<feature type="region of interest" description="Disordered" evidence="1">
    <location>
        <begin position="38"/>
        <end position="67"/>
    </location>
</feature>
<keyword evidence="3" id="KW-1185">Reference proteome</keyword>
<evidence type="ECO:0000313" key="3">
    <source>
        <dbReference type="Proteomes" id="UP000054498"/>
    </source>
</evidence>
<dbReference type="EMBL" id="KK105714">
    <property type="protein sequence ID" value="KIY92345.1"/>
    <property type="molecule type" value="Genomic_DNA"/>
</dbReference>